<dbReference type="PANTHER" id="PTHR11786:SF0">
    <property type="entry name" value="ARYLAMINE N-ACETYLTRANSFERASE 4-RELATED"/>
    <property type="match status" value="1"/>
</dbReference>
<evidence type="ECO:0000256" key="1">
    <source>
        <dbReference type="ARBA" id="ARBA00006547"/>
    </source>
</evidence>
<dbReference type="SUPFAM" id="SSF54001">
    <property type="entry name" value="Cysteine proteinases"/>
    <property type="match status" value="1"/>
</dbReference>
<dbReference type="Proteomes" id="UP000799118">
    <property type="component" value="Unassembled WGS sequence"/>
</dbReference>
<dbReference type="GO" id="GO:0016407">
    <property type="term" value="F:acetyltransferase activity"/>
    <property type="evidence" value="ECO:0007669"/>
    <property type="project" value="InterPro"/>
</dbReference>
<accession>A0A6A4HGF9</accession>
<dbReference type="OrthoDB" id="10260017at2759"/>
<dbReference type="InterPro" id="IPR053710">
    <property type="entry name" value="Arylamine_NAT_domain_sf"/>
</dbReference>
<evidence type="ECO:0000313" key="3">
    <source>
        <dbReference type="Proteomes" id="UP000799118"/>
    </source>
</evidence>
<keyword evidence="3" id="KW-1185">Reference proteome</keyword>
<dbReference type="EMBL" id="ML769495">
    <property type="protein sequence ID" value="KAE9397579.1"/>
    <property type="molecule type" value="Genomic_DNA"/>
</dbReference>
<reference evidence="2" key="1">
    <citation type="journal article" date="2019" name="Environ. Microbiol.">
        <title>Fungal ecological strategies reflected in gene transcription - a case study of two litter decomposers.</title>
        <authorList>
            <person name="Barbi F."/>
            <person name="Kohler A."/>
            <person name="Barry K."/>
            <person name="Baskaran P."/>
            <person name="Daum C."/>
            <person name="Fauchery L."/>
            <person name="Ihrmark K."/>
            <person name="Kuo A."/>
            <person name="LaButti K."/>
            <person name="Lipzen A."/>
            <person name="Morin E."/>
            <person name="Grigoriev I.V."/>
            <person name="Henrissat B."/>
            <person name="Lindahl B."/>
            <person name="Martin F."/>
        </authorList>
    </citation>
    <scope>NUCLEOTIDE SEQUENCE</scope>
    <source>
        <strain evidence="2">JB14</strain>
    </source>
</reference>
<dbReference type="Gene3D" id="3.30.2140.20">
    <property type="match status" value="1"/>
</dbReference>
<proteinExistence type="inferred from homology"/>
<dbReference type="InterPro" id="IPR001447">
    <property type="entry name" value="Arylamine_N-AcTrfase"/>
</dbReference>
<organism evidence="2 3">
    <name type="scientific">Gymnopus androsaceus JB14</name>
    <dbReference type="NCBI Taxonomy" id="1447944"/>
    <lineage>
        <taxon>Eukaryota</taxon>
        <taxon>Fungi</taxon>
        <taxon>Dikarya</taxon>
        <taxon>Basidiomycota</taxon>
        <taxon>Agaricomycotina</taxon>
        <taxon>Agaricomycetes</taxon>
        <taxon>Agaricomycetidae</taxon>
        <taxon>Agaricales</taxon>
        <taxon>Marasmiineae</taxon>
        <taxon>Omphalotaceae</taxon>
        <taxon>Gymnopus</taxon>
    </lineage>
</organism>
<dbReference type="InterPro" id="IPR038765">
    <property type="entry name" value="Papain-like_cys_pep_sf"/>
</dbReference>
<comment type="similarity">
    <text evidence="1">Belongs to the arylamine N-acetyltransferase family.</text>
</comment>
<name>A0A6A4HGF9_9AGAR</name>
<dbReference type="PANTHER" id="PTHR11786">
    <property type="entry name" value="N-HYDROXYARYLAMINE O-ACETYLTRANSFERASE"/>
    <property type="match status" value="1"/>
</dbReference>
<dbReference type="AlphaFoldDB" id="A0A6A4HGF9"/>
<evidence type="ECO:0000313" key="2">
    <source>
        <dbReference type="EMBL" id="KAE9397579.1"/>
    </source>
</evidence>
<protein>
    <submittedName>
        <fullName evidence="2">Arylamine N-acetyltransferase 1</fullName>
    </submittedName>
</protein>
<dbReference type="Pfam" id="PF00797">
    <property type="entry name" value="Acetyltransf_2"/>
    <property type="match status" value="1"/>
</dbReference>
<gene>
    <name evidence="2" type="ORF">BT96DRAFT_860023</name>
</gene>
<sequence>MTCAYTPSQIDEYLDYISFPAQYRLVKSGTTPPPQTLEFLTLLGAYHLSAVPYENLTLHYSKSHAVSLDLQVIFKKIVTDKRGRGGYCMENCLFYLNILRGLGFNAYPTGARIRLRVGVIPHGDYIGWMHIVNIVTFPDGAKYVVDVSFGGDGPTKPMPLIHGVSQQNIGTQEIRFVHDHIPQLMHRSSSESLAFQRSTKLWIYQYRNSSAHEWNSYYCFSELEFLPQDFEVINCYASTSPDCFQTFTLLVVRFLRRDGDGEGTEKEEIHGKVMLVNGEVKRNTGGRTETVLSCTSEVERVEALRLYFGIELTEEERMGIRDRVTELTG</sequence>